<protein>
    <submittedName>
        <fullName evidence="5">D-inositol-3-phosphate glycosyltransferase</fullName>
        <ecNumber evidence="5">2.4.1.250</ecNumber>
    </submittedName>
</protein>
<dbReference type="PANTHER" id="PTHR12526:SF640">
    <property type="entry name" value="COLANIC ACID BIOSYNTHESIS GLYCOSYLTRANSFERASE WCAL-RELATED"/>
    <property type="match status" value="1"/>
</dbReference>
<evidence type="ECO:0000313" key="5">
    <source>
        <dbReference type="EMBL" id="GAB0056199.1"/>
    </source>
</evidence>
<dbReference type="GO" id="GO:0102710">
    <property type="term" value="F:D-inositol-3-phosphate glycosyltransferase activity"/>
    <property type="evidence" value="ECO:0007669"/>
    <property type="project" value="UniProtKB-EC"/>
</dbReference>
<dbReference type="RefSeq" id="WP_420903916.1">
    <property type="nucleotide sequence ID" value="NZ_BAAFGK010000002.1"/>
</dbReference>
<feature type="domain" description="Glycosyl transferase family 1" evidence="4">
    <location>
        <begin position="197"/>
        <end position="331"/>
    </location>
</feature>
<evidence type="ECO:0000313" key="6">
    <source>
        <dbReference type="Proteomes" id="UP001628193"/>
    </source>
</evidence>
<accession>A0ABQ0C5N0</accession>
<dbReference type="EC" id="2.4.1.250" evidence="5"/>
<dbReference type="InterPro" id="IPR001296">
    <property type="entry name" value="Glyco_trans_1"/>
</dbReference>
<keyword evidence="3 5" id="KW-0808">Transferase</keyword>
<dbReference type="Gene3D" id="3.40.50.2000">
    <property type="entry name" value="Glycogen Phosphorylase B"/>
    <property type="match status" value="2"/>
</dbReference>
<dbReference type="CDD" id="cd03801">
    <property type="entry name" value="GT4_PimA-like"/>
    <property type="match status" value="1"/>
</dbReference>
<dbReference type="SUPFAM" id="SSF53756">
    <property type="entry name" value="UDP-Glycosyltransferase/glycogen phosphorylase"/>
    <property type="match status" value="1"/>
</dbReference>
<proteinExistence type="inferred from homology"/>
<evidence type="ECO:0000256" key="3">
    <source>
        <dbReference type="ARBA" id="ARBA00022679"/>
    </source>
</evidence>
<reference evidence="5 6" key="1">
    <citation type="submission" date="2024-05" db="EMBL/GenBank/DDBJ databases">
        <authorList>
            <consortium name="Candidatus Magnetaquicoccaceae bacterium FCR-1 genome sequencing consortium"/>
            <person name="Shimoshige H."/>
            <person name="Shimamura S."/>
            <person name="Taoka A."/>
            <person name="Kobayashi H."/>
            <person name="Maekawa T."/>
        </authorList>
    </citation>
    <scope>NUCLEOTIDE SEQUENCE [LARGE SCALE GENOMIC DNA]</scope>
    <source>
        <strain evidence="5 6">FCR-1</strain>
    </source>
</reference>
<evidence type="ECO:0000259" key="4">
    <source>
        <dbReference type="Pfam" id="PF00534"/>
    </source>
</evidence>
<sequence>MIPLTRLVDPLVQELRGRLRRRVHYVSDSANWSYRWDAHYIATGLESRLGDVVPIITAPWRLRHQVILFGNRAVWFAGPRDRLHPSNALFLTWFHGEPDSGEPKMDEMFARMPGIFDRMRKVVVSCVISRQVLMAHGVPGEKIELIPLGVDLTRFRPADAETRARLRAALEIPREAFVIGSFQKDGIGWGDGEEPKPVKGPDLFLELLEQLRGRHPNVLVMLTGPARGYVKRGLERLGIPYRHRFLENYLDIVSCYQILDLYAITSRAEGGPKALMESWACGVPVVSSRMGMPADWILDGRNGFLSDVGDTARMAGQVGRLLEDPALLATIRDGGLETVQGLDWDRIAGQYHAMLRECDVI</sequence>
<name>A0ABQ0C5N0_9PROT</name>
<keyword evidence="2 5" id="KW-0328">Glycosyltransferase</keyword>
<comment type="similarity">
    <text evidence="1">Belongs to the glycosyltransferase group 1 family. Glycosyltransferase 4 subfamily.</text>
</comment>
<keyword evidence="6" id="KW-1185">Reference proteome</keyword>
<evidence type="ECO:0000256" key="1">
    <source>
        <dbReference type="ARBA" id="ARBA00009481"/>
    </source>
</evidence>
<dbReference type="Pfam" id="PF00534">
    <property type="entry name" value="Glycos_transf_1"/>
    <property type="match status" value="1"/>
</dbReference>
<gene>
    <name evidence="5" type="primary">mshA_4</name>
    <name evidence="5" type="ORF">SIID45300_00504</name>
</gene>
<dbReference type="EMBL" id="BAAFGK010000002">
    <property type="protein sequence ID" value="GAB0056199.1"/>
    <property type="molecule type" value="Genomic_DNA"/>
</dbReference>
<dbReference type="Proteomes" id="UP001628193">
    <property type="component" value="Unassembled WGS sequence"/>
</dbReference>
<comment type="caution">
    <text evidence="5">The sequence shown here is derived from an EMBL/GenBank/DDBJ whole genome shotgun (WGS) entry which is preliminary data.</text>
</comment>
<organism evidence="5 6">
    <name type="scientific">Candidatus Magnetaquiglobus chichijimensis</name>
    <dbReference type="NCBI Taxonomy" id="3141448"/>
    <lineage>
        <taxon>Bacteria</taxon>
        <taxon>Pseudomonadati</taxon>
        <taxon>Pseudomonadota</taxon>
        <taxon>Magnetococcia</taxon>
        <taxon>Magnetococcales</taxon>
        <taxon>Candidatus Magnetaquicoccaceae</taxon>
        <taxon>Candidatus Magnetaquiglobus</taxon>
    </lineage>
</organism>
<reference evidence="5 6" key="2">
    <citation type="submission" date="2024-09" db="EMBL/GenBank/DDBJ databases">
        <title>Draft genome sequence of Candidatus Magnetaquicoccaceae bacterium FCR-1.</title>
        <authorList>
            <person name="Shimoshige H."/>
            <person name="Shimamura S."/>
            <person name="Taoka A."/>
            <person name="Kobayashi H."/>
            <person name="Maekawa T."/>
        </authorList>
    </citation>
    <scope>NUCLEOTIDE SEQUENCE [LARGE SCALE GENOMIC DNA]</scope>
    <source>
        <strain evidence="5 6">FCR-1</strain>
    </source>
</reference>
<dbReference type="PANTHER" id="PTHR12526">
    <property type="entry name" value="GLYCOSYLTRANSFERASE"/>
    <property type="match status" value="1"/>
</dbReference>
<evidence type="ECO:0000256" key="2">
    <source>
        <dbReference type="ARBA" id="ARBA00022676"/>
    </source>
</evidence>